<keyword evidence="2" id="KW-1185">Reference proteome</keyword>
<dbReference type="EMBL" id="LT594323">
    <property type="protein sequence ID" value="SBT41251.1"/>
    <property type="molecule type" value="Genomic_DNA"/>
</dbReference>
<evidence type="ECO:0000313" key="2">
    <source>
        <dbReference type="Proteomes" id="UP000199385"/>
    </source>
</evidence>
<dbReference type="AlphaFoldDB" id="A0A1A8ZBK9"/>
<proteinExistence type="predicted"/>
<dbReference type="PANTHER" id="PTHR36529:SF1">
    <property type="entry name" value="GLYCOSYLTRANSFERASE"/>
    <property type="match status" value="1"/>
</dbReference>
<dbReference type="Proteomes" id="UP000199385">
    <property type="component" value="Chromosome I"/>
</dbReference>
<evidence type="ECO:0000313" key="1">
    <source>
        <dbReference type="EMBL" id="SBT41251.1"/>
    </source>
</evidence>
<evidence type="ECO:0008006" key="3">
    <source>
        <dbReference type="Google" id="ProtNLM"/>
    </source>
</evidence>
<gene>
    <name evidence="1" type="ORF">GA0070611_1554</name>
</gene>
<dbReference type="RefSeq" id="WP_091659885.1">
    <property type="nucleotide sequence ID" value="NZ_LT594323.1"/>
</dbReference>
<dbReference type="Pfam" id="PF09837">
    <property type="entry name" value="DUF2064"/>
    <property type="match status" value="1"/>
</dbReference>
<reference evidence="2" key="1">
    <citation type="submission" date="2016-06" db="EMBL/GenBank/DDBJ databases">
        <authorList>
            <person name="Varghese N."/>
            <person name="Submissions Spin"/>
        </authorList>
    </citation>
    <scope>NUCLEOTIDE SEQUENCE [LARGE SCALE GENOMIC DNA]</scope>
    <source>
        <strain evidence="2">DSM 44815</strain>
    </source>
</reference>
<dbReference type="PANTHER" id="PTHR36529">
    <property type="entry name" value="SLL1095 PROTEIN"/>
    <property type="match status" value="1"/>
</dbReference>
<dbReference type="PATRIC" id="fig|261654.4.peg.1582"/>
<sequence length="225" mass="23246">MTPVLLVVARAPVPGLVETRLCPPATPDEAAHLAAAALLDTLDAVGATPGVTPVVALTDDLRHAVRGTELAHAVRDWHRLDPRGGTRTDRLVAAHAEVALRFPGRPVLQIGADTPQLRPAVLDRAARRLTGTGTALLGPAADGGWWALGLGDPRQAEALRGVPLSRGDTGLRTRRALRARGLRVVSLPLLSDVDTMADAVAVAATAPHGRFAAAVAAVLAPARGT</sequence>
<dbReference type="STRING" id="261654.GA0070611_1554"/>
<dbReference type="Gene3D" id="3.90.550.10">
    <property type="entry name" value="Spore Coat Polysaccharide Biosynthesis Protein SpsA, Chain A"/>
    <property type="match status" value="1"/>
</dbReference>
<dbReference type="SUPFAM" id="SSF53448">
    <property type="entry name" value="Nucleotide-diphospho-sugar transferases"/>
    <property type="match status" value="1"/>
</dbReference>
<dbReference type="InterPro" id="IPR029044">
    <property type="entry name" value="Nucleotide-diphossugar_trans"/>
</dbReference>
<dbReference type="InterPro" id="IPR018641">
    <property type="entry name" value="Trfase_1_rSAM/seldom-assoc"/>
</dbReference>
<protein>
    <recommendedName>
        <fullName evidence="3">DUF2064 domain-containing protein</fullName>
    </recommendedName>
</protein>
<dbReference type="OrthoDB" id="9798250at2"/>
<name>A0A1A8ZBK9_9ACTN</name>
<accession>A0A1A8ZBK9</accession>
<organism evidence="1 2">
    <name type="scientific">Micromonospora auratinigra</name>
    <dbReference type="NCBI Taxonomy" id="261654"/>
    <lineage>
        <taxon>Bacteria</taxon>
        <taxon>Bacillati</taxon>
        <taxon>Actinomycetota</taxon>
        <taxon>Actinomycetes</taxon>
        <taxon>Micromonosporales</taxon>
        <taxon>Micromonosporaceae</taxon>
        <taxon>Micromonospora</taxon>
    </lineage>
</organism>